<organism evidence="1 2">
    <name type="scientific">Roseivirga ehrenbergii (strain DSM 102268 / JCM 13514 / KCTC 12282 / NCIMB 14502 / KMM 6017)</name>
    <dbReference type="NCBI Taxonomy" id="279360"/>
    <lineage>
        <taxon>Bacteria</taxon>
        <taxon>Pseudomonadati</taxon>
        <taxon>Bacteroidota</taxon>
        <taxon>Cytophagia</taxon>
        <taxon>Cytophagales</taxon>
        <taxon>Roseivirgaceae</taxon>
        <taxon>Roseivirga</taxon>
    </lineage>
</organism>
<dbReference type="OrthoDB" id="953239at2"/>
<gene>
    <name evidence="1" type="ORF">MB14_18335</name>
</gene>
<reference evidence="1" key="1">
    <citation type="submission" date="2016-01" db="EMBL/GenBank/DDBJ databases">
        <title>Genome sequencing of Roseivirga ehrenbergii KMM 6017.</title>
        <authorList>
            <person name="Selvaratnam C."/>
            <person name="Thevarajoo S."/>
            <person name="Goh K.M."/>
            <person name="Ee R."/>
            <person name="Chan K.-G."/>
            <person name="Chong C.S."/>
        </authorList>
    </citation>
    <scope>NUCLEOTIDE SEQUENCE [LARGE SCALE GENOMIC DNA]</scope>
    <source>
        <strain evidence="1">KMM 6017</strain>
    </source>
</reference>
<dbReference type="STRING" id="279360.MB14_18335"/>
<proteinExistence type="predicted"/>
<name>A0A150XIZ4_ROSEK</name>
<accession>A0A150XIZ4</accession>
<comment type="caution">
    <text evidence="1">The sequence shown here is derived from an EMBL/GenBank/DDBJ whole genome shotgun (WGS) entry which is preliminary data.</text>
</comment>
<dbReference type="Proteomes" id="UP000075583">
    <property type="component" value="Unassembled WGS sequence"/>
</dbReference>
<protein>
    <submittedName>
        <fullName evidence="1">Uncharacterized protein</fullName>
    </submittedName>
</protein>
<keyword evidence="2" id="KW-1185">Reference proteome</keyword>
<dbReference type="RefSeq" id="WP_062591086.1">
    <property type="nucleotide sequence ID" value="NZ_LQZQ01000009.1"/>
</dbReference>
<sequence length="132" mass="14851">MKKDISFPEVTGVKIAIAKSTNNLVESEWHAYIINKNLIELNDVLAVSKGQEKPNGEGRKTSTLRHILGTVDAQSSAPIEAISPEVFSFQNEFWISYYIVGELFDKKFIIAPFNEFELQDIEELGLKGVYAQ</sequence>
<evidence type="ECO:0000313" key="1">
    <source>
        <dbReference type="EMBL" id="KYG78686.1"/>
    </source>
</evidence>
<evidence type="ECO:0000313" key="2">
    <source>
        <dbReference type="Proteomes" id="UP000075583"/>
    </source>
</evidence>
<dbReference type="AlphaFoldDB" id="A0A150XIZ4"/>
<dbReference type="EMBL" id="LQZQ01000009">
    <property type="protein sequence ID" value="KYG78686.1"/>
    <property type="molecule type" value="Genomic_DNA"/>
</dbReference>